<feature type="transmembrane region" description="Helical" evidence="2">
    <location>
        <begin position="67"/>
        <end position="88"/>
    </location>
</feature>
<dbReference type="RefSeq" id="WP_226997670.1">
    <property type="nucleotide sequence ID" value="NZ_CBCRZA010000002.1"/>
</dbReference>
<evidence type="ECO:0000256" key="1">
    <source>
        <dbReference type="SAM" id="MobiDB-lite"/>
    </source>
</evidence>
<feature type="region of interest" description="Disordered" evidence="1">
    <location>
        <begin position="105"/>
        <end position="125"/>
    </location>
</feature>
<organism evidence="3 4">
    <name type="scientific">Macrococcoides canis</name>
    <dbReference type="NCBI Taxonomy" id="1855823"/>
    <lineage>
        <taxon>Bacteria</taxon>
        <taxon>Bacillati</taxon>
        <taxon>Bacillota</taxon>
        <taxon>Bacilli</taxon>
        <taxon>Bacillales</taxon>
        <taxon>Staphylococcaceae</taxon>
        <taxon>Macrococcoides</taxon>
    </lineage>
</organism>
<evidence type="ECO:0008006" key="5">
    <source>
        <dbReference type="Google" id="ProtNLM"/>
    </source>
</evidence>
<dbReference type="EMBL" id="CP021059">
    <property type="protein sequence ID" value="ARQ06867.1"/>
    <property type="molecule type" value="Genomic_DNA"/>
</dbReference>
<dbReference type="KEGG" id="mcak:MCCS_12210"/>
<evidence type="ECO:0000313" key="3">
    <source>
        <dbReference type="EMBL" id="ARQ06867.1"/>
    </source>
</evidence>
<protein>
    <recommendedName>
        <fullName evidence="5">Permease</fullName>
    </recommendedName>
</protein>
<reference evidence="3 4" key="1">
    <citation type="journal article" date="2017" name="Int. J. Syst. Evol. Microbiol.">
        <title>Macrococcus canis sp. nov., a skin bacterium associated with infections in dogs.</title>
        <authorList>
            <person name="Gobeli Brawand S."/>
            <person name="Cotting K."/>
            <person name="Gomez-Sanz E."/>
            <person name="Collaud A."/>
            <person name="Thomann A."/>
            <person name="Brodard I."/>
            <person name="Rodriguez-Campos S."/>
            <person name="Strauss C."/>
            <person name="Perreten V."/>
        </authorList>
    </citation>
    <scope>NUCLEOTIDE SEQUENCE [LARGE SCALE GENOMIC DNA]</scope>
    <source>
        <strain evidence="3 4">KM45013</strain>
    </source>
</reference>
<gene>
    <name evidence="3" type="ORF">MCCS_12210</name>
</gene>
<sequence>MFVLGDISFTEIPNFLLITIVGMLVISLLFGLILGRFVFAPLITFVLLAVAAFILPNFYDIKYQPLLGYAVFLAVISLILSIIFWYMTRERRKLNRIKKKEAVERKRYDDMQNQSEMASVKRHEK</sequence>
<keyword evidence="2" id="KW-1133">Transmembrane helix</keyword>
<keyword evidence="2" id="KW-0472">Membrane</keyword>
<dbReference type="GeneID" id="35295349"/>
<keyword evidence="2" id="KW-0812">Transmembrane</keyword>
<feature type="transmembrane region" description="Helical" evidence="2">
    <location>
        <begin position="12"/>
        <end position="30"/>
    </location>
</feature>
<evidence type="ECO:0000313" key="4">
    <source>
        <dbReference type="Proteomes" id="UP000194154"/>
    </source>
</evidence>
<keyword evidence="4" id="KW-1185">Reference proteome</keyword>
<feature type="transmembrane region" description="Helical" evidence="2">
    <location>
        <begin position="37"/>
        <end position="55"/>
    </location>
</feature>
<evidence type="ECO:0000256" key="2">
    <source>
        <dbReference type="SAM" id="Phobius"/>
    </source>
</evidence>
<dbReference type="AlphaFoldDB" id="A0A1W7AB68"/>
<dbReference type="STRING" id="1855823.MCCS_12210"/>
<dbReference type="Proteomes" id="UP000194154">
    <property type="component" value="Chromosome"/>
</dbReference>
<name>A0A1W7AB68_9STAP</name>
<proteinExistence type="predicted"/>
<accession>A0A1W7AB68</accession>